<dbReference type="STRING" id="283909.R7VI52"/>
<dbReference type="InterPro" id="IPR032675">
    <property type="entry name" value="LRR_dom_sf"/>
</dbReference>
<sequence length="190" mass="20515">SKNYTVVPGDIPANETAVILSKNLLQTLGDNQFSLLTSLMYLVLSENLLTYISDSAFQGGAPISGLYLDDNQLSKIPNLSDVAATLWTLSCNGNQITTVTQAEFSGCLQLRDLKLENNPLLNYTVVPGDILANETAVILSKNLLQTLGDNQFSLLTSLMYLVLSENLLTYISDSAFQGGAPISGLYLDDN</sequence>
<dbReference type="EMBL" id="AMQN01004399">
    <property type="status" value="NOT_ANNOTATED_CDS"/>
    <property type="molecule type" value="Genomic_DNA"/>
</dbReference>
<evidence type="ECO:0000313" key="5">
    <source>
        <dbReference type="Proteomes" id="UP000014760"/>
    </source>
</evidence>
<feature type="non-terminal residue" evidence="3">
    <location>
        <position position="190"/>
    </location>
</feature>
<evidence type="ECO:0000313" key="3">
    <source>
        <dbReference type="EMBL" id="ELU15986.1"/>
    </source>
</evidence>
<dbReference type="Pfam" id="PF13855">
    <property type="entry name" value="LRR_8"/>
    <property type="match status" value="2"/>
</dbReference>
<organism evidence="3">
    <name type="scientific">Capitella teleta</name>
    <name type="common">Polychaete worm</name>
    <dbReference type="NCBI Taxonomy" id="283909"/>
    <lineage>
        <taxon>Eukaryota</taxon>
        <taxon>Metazoa</taxon>
        <taxon>Spiralia</taxon>
        <taxon>Lophotrochozoa</taxon>
        <taxon>Annelida</taxon>
        <taxon>Polychaeta</taxon>
        <taxon>Sedentaria</taxon>
        <taxon>Scolecida</taxon>
        <taxon>Capitellidae</taxon>
        <taxon>Capitella</taxon>
    </lineage>
</organism>
<evidence type="ECO:0000256" key="1">
    <source>
        <dbReference type="ARBA" id="ARBA00022614"/>
    </source>
</evidence>
<protein>
    <submittedName>
        <fullName evidence="3 4">Uncharacterized protein</fullName>
    </submittedName>
</protein>
<keyword evidence="2" id="KW-0677">Repeat</keyword>
<evidence type="ECO:0000256" key="2">
    <source>
        <dbReference type="ARBA" id="ARBA00022737"/>
    </source>
</evidence>
<dbReference type="Gene3D" id="3.80.10.10">
    <property type="entry name" value="Ribonuclease Inhibitor"/>
    <property type="match status" value="2"/>
</dbReference>
<dbReference type="AlphaFoldDB" id="R7VI52"/>
<dbReference type="SMART" id="SM00369">
    <property type="entry name" value="LRR_TYP"/>
    <property type="match status" value="2"/>
</dbReference>
<proteinExistence type="predicted"/>
<dbReference type="HOGENOM" id="CLU_1431334_0_0_1"/>
<reference evidence="4" key="3">
    <citation type="submission" date="2015-06" db="UniProtKB">
        <authorList>
            <consortium name="EnsemblMetazoa"/>
        </authorList>
    </citation>
    <scope>IDENTIFICATION</scope>
</reference>
<dbReference type="PANTHER" id="PTHR24366:SF168">
    <property type="entry name" value="GH22922P-RELATED"/>
    <property type="match status" value="1"/>
</dbReference>
<dbReference type="EnsemblMetazoa" id="CapteT72454">
    <property type="protein sequence ID" value="CapteP72454"/>
    <property type="gene ID" value="CapteG72454"/>
</dbReference>
<accession>R7VI52</accession>
<dbReference type="OrthoDB" id="643377at2759"/>
<dbReference type="InterPro" id="IPR003591">
    <property type="entry name" value="Leu-rich_rpt_typical-subtyp"/>
</dbReference>
<dbReference type="PANTHER" id="PTHR24366">
    <property type="entry name" value="IG(IMMUNOGLOBULIN) AND LRR(LEUCINE RICH REPEAT) DOMAINS"/>
    <property type="match status" value="1"/>
</dbReference>
<evidence type="ECO:0000313" key="4">
    <source>
        <dbReference type="EnsemblMetazoa" id="CapteP72454"/>
    </source>
</evidence>
<dbReference type="EMBL" id="KB293438">
    <property type="protein sequence ID" value="ELU15986.1"/>
    <property type="molecule type" value="Genomic_DNA"/>
</dbReference>
<dbReference type="EMBL" id="AMQN01004402">
    <property type="status" value="NOT_ANNOTATED_CDS"/>
    <property type="molecule type" value="Genomic_DNA"/>
</dbReference>
<dbReference type="InterPro" id="IPR001611">
    <property type="entry name" value="Leu-rich_rpt"/>
</dbReference>
<keyword evidence="5" id="KW-1185">Reference proteome</keyword>
<reference evidence="5" key="1">
    <citation type="submission" date="2012-12" db="EMBL/GenBank/DDBJ databases">
        <authorList>
            <person name="Hellsten U."/>
            <person name="Grimwood J."/>
            <person name="Chapman J.A."/>
            <person name="Shapiro H."/>
            <person name="Aerts A."/>
            <person name="Otillar R.P."/>
            <person name="Terry A.Y."/>
            <person name="Boore J.L."/>
            <person name="Simakov O."/>
            <person name="Marletaz F."/>
            <person name="Cho S.-J."/>
            <person name="Edsinger-Gonzales E."/>
            <person name="Havlak P."/>
            <person name="Kuo D.-H."/>
            <person name="Larsson T."/>
            <person name="Lv J."/>
            <person name="Arendt D."/>
            <person name="Savage R."/>
            <person name="Osoegawa K."/>
            <person name="de Jong P."/>
            <person name="Lindberg D.R."/>
            <person name="Seaver E.C."/>
            <person name="Weisblat D.A."/>
            <person name="Putnam N.H."/>
            <person name="Grigoriev I.V."/>
            <person name="Rokhsar D.S."/>
        </authorList>
    </citation>
    <scope>NUCLEOTIDE SEQUENCE</scope>
    <source>
        <strain evidence="5">I ESC-2004</strain>
    </source>
</reference>
<feature type="non-terminal residue" evidence="3">
    <location>
        <position position="1"/>
    </location>
</feature>
<dbReference type="EMBL" id="AMQN01004401">
    <property type="status" value="NOT_ANNOTATED_CDS"/>
    <property type="molecule type" value="Genomic_DNA"/>
</dbReference>
<name>R7VI52_CAPTE</name>
<reference evidence="3 5" key="2">
    <citation type="journal article" date="2013" name="Nature">
        <title>Insights into bilaterian evolution from three spiralian genomes.</title>
        <authorList>
            <person name="Simakov O."/>
            <person name="Marletaz F."/>
            <person name="Cho S.J."/>
            <person name="Edsinger-Gonzales E."/>
            <person name="Havlak P."/>
            <person name="Hellsten U."/>
            <person name="Kuo D.H."/>
            <person name="Larsson T."/>
            <person name="Lv J."/>
            <person name="Arendt D."/>
            <person name="Savage R."/>
            <person name="Osoegawa K."/>
            <person name="de Jong P."/>
            <person name="Grimwood J."/>
            <person name="Chapman J.A."/>
            <person name="Shapiro H."/>
            <person name="Aerts A."/>
            <person name="Otillar R.P."/>
            <person name="Terry A.Y."/>
            <person name="Boore J.L."/>
            <person name="Grigoriev I.V."/>
            <person name="Lindberg D.R."/>
            <person name="Seaver E.C."/>
            <person name="Weisblat D.A."/>
            <person name="Putnam N.H."/>
            <person name="Rokhsar D.S."/>
        </authorList>
    </citation>
    <scope>NUCLEOTIDE SEQUENCE</scope>
    <source>
        <strain evidence="3 5">I ESC-2004</strain>
    </source>
</reference>
<dbReference type="EMBL" id="AMQN01004400">
    <property type="status" value="NOT_ANNOTATED_CDS"/>
    <property type="molecule type" value="Genomic_DNA"/>
</dbReference>
<gene>
    <name evidence="3" type="ORF">CAPTEDRAFT_72454</name>
</gene>
<keyword evidence="1" id="KW-0433">Leucine-rich repeat</keyword>
<dbReference type="Proteomes" id="UP000014760">
    <property type="component" value="Unassembled WGS sequence"/>
</dbReference>
<dbReference type="SUPFAM" id="SSF52058">
    <property type="entry name" value="L domain-like"/>
    <property type="match status" value="1"/>
</dbReference>